<dbReference type="PANTHER" id="PTHR10039">
    <property type="entry name" value="AMELOGENIN"/>
    <property type="match status" value="1"/>
</dbReference>
<organism evidence="3">
    <name type="scientific">Psilocybe cubensis</name>
    <name type="common">Psychedelic mushroom</name>
    <name type="synonym">Stropharia cubensis</name>
    <dbReference type="NCBI Taxonomy" id="181762"/>
    <lineage>
        <taxon>Eukaryota</taxon>
        <taxon>Fungi</taxon>
        <taxon>Dikarya</taxon>
        <taxon>Basidiomycota</taxon>
        <taxon>Agaricomycotina</taxon>
        <taxon>Agaricomycetes</taxon>
        <taxon>Agaricomycetidae</taxon>
        <taxon>Agaricales</taxon>
        <taxon>Agaricineae</taxon>
        <taxon>Strophariaceae</taxon>
        <taxon>Psilocybe</taxon>
    </lineage>
</organism>
<dbReference type="InterPro" id="IPR027417">
    <property type="entry name" value="P-loop_NTPase"/>
</dbReference>
<gene>
    <name evidence="3" type="ORF">JR316_002847</name>
</gene>
<dbReference type="AlphaFoldDB" id="A0A8H7Y3Z2"/>
<evidence type="ECO:0000313" key="3">
    <source>
        <dbReference type="EMBL" id="KAG5173335.1"/>
    </source>
</evidence>
<accession>A0A8H7Y3Z2</accession>
<reference evidence="3" key="1">
    <citation type="submission" date="2021-02" db="EMBL/GenBank/DDBJ databases">
        <title>Psilocybe cubensis genome.</title>
        <authorList>
            <person name="Mckernan K.J."/>
            <person name="Crawford S."/>
            <person name="Trippe A."/>
            <person name="Kane L.T."/>
            <person name="Mclaughlin S."/>
        </authorList>
    </citation>
    <scope>NUCLEOTIDE SEQUENCE [LARGE SCALE GENOMIC DNA]</scope>
    <source>
        <strain evidence="3">MGC-MH-2018</strain>
    </source>
</reference>
<name>A0A8H7Y3Z2_PSICU</name>
<keyword evidence="1" id="KW-0677">Repeat</keyword>
<dbReference type="EMBL" id="JAFIQS010000002">
    <property type="protein sequence ID" value="KAG5173335.1"/>
    <property type="molecule type" value="Genomic_DNA"/>
</dbReference>
<dbReference type="SUPFAM" id="SSF52540">
    <property type="entry name" value="P-loop containing nucleoside triphosphate hydrolases"/>
    <property type="match status" value="1"/>
</dbReference>
<evidence type="ECO:0000259" key="2">
    <source>
        <dbReference type="Pfam" id="PF24883"/>
    </source>
</evidence>
<protein>
    <recommendedName>
        <fullName evidence="2">Nephrocystin 3-like N-terminal domain-containing protein</fullName>
    </recommendedName>
</protein>
<dbReference type="Gene3D" id="3.40.50.300">
    <property type="entry name" value="P-loop containing nucleotide triphosphate hydrolases"/>
    <property type="match status" value="1"/>
</dbReference>
<feature type="domain" description="Nephrocystin 3-like N-terminal" evidence="2">
    <location>
        <begin position="130"/>
        <end position="296"/>
    </location>
</feature>
<sequence>MSNGKTFLPTQLDYYVATVRSYNCYTDRPNEKTPANLPSGTCKTNCMAIKAATTSPHSFHMSFESACNIVITGGTFVSTRCSQCTVSGSHCAALQLFCSNITPGALHNSAERFDPPKCHANTRTAILDDIITWLKDKNAWAQIMWLYGSAGVGKSAIAQTLSELCWKSGSLVASFFFSRGVQNRHSETPFIATLAYQLMKSFPEAREIVLDAVANDPSIFSLSLDIQMQLLIINPINSAALDEVTGAAWRSRAPYLIVVDGLDECDSSEEHRHILNLLFSLITQLTIPISVFVSCRPEQVIREVFNDEPLSSFTKRINLDNFTDDTDIDIRSFLQSEFQKIKINHPAGSSIPSQWPSKEEMSALMMHARGHFIYASTVMKYVGSRRHSPTMRLSYILEQTVPSSDAPFAALDALYRHILLGVDNLENVFKILVVLFLVNHTLVSPTAAGIEIFYSLQPGMVDIALCDLHSVIYVSKDRNEPLRIYHASFSDFLFDEARSGLFFFDPAAARATLASATLHIPINSTF</sequence>
<dbReference type="Pfam" id="PF24883">
    <property type="entry name" value="NPHP3_N"/>
    <property type="match status" value="1"/>
</dbReference>
<proteinExistence type="predicted"/>
<evidence type="ECO:0000256" key="1">
    <source>
        <dbReference type="ARBA" id="ARBA00022737"/>
    </source>
</evidence>
<dbReference type="InterPro" id="IPR056884">
    <property type="entry name" value="NPHP3-like_N"/>
</dbReference>
<comment type="caution">
    <text evidence="3">The sequence shown here is derived from an EMBL/GenBank/DDBJ whole genome shotgun (WGS) entry which is preliminary data.</text>
</comment>
<dbReference type="PANTHER" id="PTHR10039:SF17">
    <property type="entry name" value="FUNGAL STAND N-TERMINAL GOODBYE DOMAIN-CONTAINING PROTEIN-RELATED"/>
    <property type="match status" value="1"/>
</dbReference>